<dbReference type="AlphaFoldDB" id="A0A151R4S5"/>
<gene>
    <name evidence="1" type="ORF">KK1_041226</name>
</gene>
<evidence type="ECO:0000313" key="2">
    <source>
        <dbReference type="Proteomes" id="UP000075243"/>
    </source>
</evidence>
<proteinExistence type="predicted"/>
<dbReference type="Gramene" id="C.cajan_39956.t">
    <property type="protein sequence ID" value="C.cajan_39956.t"/>
    <property type="gene ID" value="C.cajan_39956"/>
</dbReference>
<organism evidence="1 2">
    <name type="scientific">Cajanus cajan</name>
    <name type="common">Pigeon pea</name>
    <name type="synonym">Cajanus indicus</name>
    <dbReference type="NCBI Taxonomy" id="3821"/>
    <lineage>
        <taxon>Eukaryota</taxon>
        <taxon>Viridiplantae</taxon>
        <taxon>Streptophyta</taxon>
        <taxon>Embryophyta</taxon>
        <taxon>Tracheophyta</taxon>
        <taxon>Spermatophyta</taxon>
        <taxon>Magnoliopsida</taxon>
        <taxon>eudicotyledons</taxon>
        <taxon>Gunneridae</taxon>
        <taxon>Pentapetalae</taxon>
        <taxon>rosids</taxon>
        <taxon>fabids</taxon>
        <taxon>Fabales</taxon>
        <taxon>Fabaceae</taxon>
        <taxon>Papilionoideae</taxon>
        <taxon>50 kb inversion clade</taxon>
        <taxon>NPAAA clade</taxon>
        <taxon>indigoferoid/millettioid clade</taxon>
        <taxon>Phaseoleae</taxon>
        <taxon>Cajanus</taxon>
    </lineage>
</organism>
<keyword evidence="2" id="KW-1185">Reference proteome</keyword>
<accession>A0A151R4S5</accession>
<name>A0A151R4S5_CAJCA</name>
<sequence>VEIRKLKCKIEEASFTDVEDSKLSSLGAHTQPWQITTHCQMPPYYGSNMHHMAYMSNIPWSHFVLSYDNVQGLHNTSTLEQLFEMTNPWGAYAKTLQNLFCRV</sequence>
<protein>
    <submittedName>
        <fullName evidence="1">Uncharacterized protein</fullName>
    </submittedName>
</protein>
<dbReference type="Proteomes" id="UP000075243">
    <property type="component" value="Unassembled WGS sequence"/>
</dbReference>
<feature type="non-terminal residue" evidence="1">
    <location>
        <position position="1"/>
    </location>
</feature>
<evidence type="ECO:0000313" key="1">
    <source>
        <dbReference type="EMBL" id="KYP37570.1"/>
    </source>
</evidence>
<dbReference type="EMBL" id="KQ484090">
    <property type="protein sequence ID" value="KYP37570.1"/>
    <property type="molecule type" value="Genomic_DNA"/>
</dbReference>
<reference evidence="1" key="1">
    <citation type="journal article" date="2012" name="Nat. Biotechnol.">
        <title>Draft genome sequence of pigeonpea (Cajanus cajan), an orphan legume crop of resource-poor farmers.</title>
        <authorList>
            <person name="Varshney R.K."/>
            <person name="Chen W."/>
            <person name="Li Y."/>
            <person name="Bharti A.K."/>
            <person name="Saxena R.K."/>
            <person name="Schlueter J.A."/>
            <person name="Donoghue M.T."/>
            <person name="Azam S."/>
            <person name="Fan G."/>
            <person name="Whaley A.M."/>
            <person name="Farmer A.D."/>
            <person name="Sheridan J."/>
            <person name="Iwata A."/>
            <person name="Tuteja R."/>
            <person name="Penmetsa R.V."/>
            <person name="Wu W."/>
            <person name="Upadhyaya H.D."/>
            <person name="Yang S.P."/>
            <person name="Shah T."/>
            <person name="Saxena K.B."/>
            <person name="Michael T."/>
            <person name="McCombie W.R."/>
            <person name="Yang B."/>
            <person name="Zhang G."/>
            <person name="Yang H."/>
            <person name="Wang J."/>
            <person name="Spillane C."/>
            <person name="Cook D.R."/>
            <person name="May G.D."/>
            <person name="Xu X."/>
            <person name="Jackson S.A."/>
        </authorList>
    </citation>
    <scope>NUCLEOTIDE SEQUENCE [LARGE SCALE GENOMIC DNA]</scope>
</reference>